<evidence type="ECO:0000313" key="4">
    <source>
        <dbReference type="Proteomes" id="UP001595916"/>
    </source>
</evidence>
<dbReference type="InterPro" id="IPR001119">
    <property type="entry name" value="SLH_dom"/>
</dbReference>
<feature type="domain" description="SLH" evidence="2">
    <location>
        <begin position="460"/>
        <end position="523"/>
    </location>
</feature>
<keyword evidence="4" id="KW-1185">Reference proteome</keyword>
<accession>A0ABV9QIQ3</accession>
<sequence>MREIIKLKKTAFLIIIMLGMCFLFPLTSYADYVSVPVEMNISKTGEQDLPSEWKFLIKFRENDGSEIVGDHEINSLPDSITWKLSQGTSISRVLEIPVRQKIYTISIFNKDPDNPFAMYDQSGWEYDNSKYFLEIDYDDDDGYQYTIRDEDNNIVPKMVFNHTYNRSKTYTSGFAVKLDIRQANTAVPPPHAFQFEFENLDFPNQPDFNALEIVDNSIVANGVGTVEKVLNVKINVDDILAADSKWERPTLIPWLYTAVFKLKVKNDSAKHWEYDNNFRYILFTYNDKNRFLDTRVLDALGNDAYLSFAEFTNTYTGMISSGGNDTTTESSISVPESYNSDEIYTSTKNNIYIPELTKFHIAYIKGYPDGTVRPVDNITRAETAAMIYRLLTDARRSEIKTDRNTFSDVRLSSWYNESVSSMAKGRYIVGYPDGTFKGDKSITRAEFVTMLVRFIEPTKGEKVFSDVSESHWAYNQISTAAAVGWISGYENNTFEPDKSITRAEVVSILNRVLNRGVNEKSTLLNFKNWKDNPAGSWYYYEIIEAGNSHEYKGTRPSENWTKILD</sequence>
<feature type="domain" description="SLH" evidence="2">
    <location>
        <begin position="336"/>
        <end position="401"/>
    </location>
</feature>
<evidence type="ECO:0000313" key="3">
    <source>
        <dbReference type="EMBL" id="MFC4803566.1"/>
    </source>
</evidence>
<organism evidence="3 4">
    <name type="scientific">Filifactor villosus</name>
    <dbReference type="NCBI Taxonomy" id="29374"/>
    <lineage>
        <taxon>Bacteria</taxon>
        <taxon>Bacillati</taxon>
        <taxon>Bacillota</taxon>
        <taxon>Clostridia</taxon>
        <taxon>Peptostreptococcales</taxon>
        <taxon>Filifactoraceae</taxon>
        <taxon>Filifactor</taxon>
    </lineage>
</organism>
<dbReference type="PANTHER" id="PTHR43308">
    <property type="entry name" value="OUTER MEMBRANE PROTEIN ALPHA-RELATED"/>
    <property type="match status" value="1"/>
</dbReference>
<gene>
    <name evidence="3" type="ORF">ACFO4R_00575</name>
</gene>
<keyword evidence="1" id="KW-0677">Repeat</keyword>
<dbReference type="Pfam" id="PF00395">
    <property type="entry name" value="SLH"/>
    <property type="match status" value="3"/>
</dbReference>
<evidence type="ECO:0000256" key="1">
    <source>
        <dbReference type="ARBA" id="ARBA00022737"/>
    </source>
</evidence>
<protein>
    <submittedName>
        <fullName evidence="3">S-layer homology domain-containing protein</fullName>
    </submittedName>
</protein>
<name>A0ABV9QIQ3_9FIRM</name>
<dbReference type="PROSITE" id="PS51272">
    <property type="entry name" value="SLH"/>
    <property type="match status" value="3"/>
</dbReference>
<proteinExistence type="predicted"/>
<dbReference type="InterPro" id="IPR051465">
    <property type="entry name" value="Cell_Envelope_Struct_Comp"/>
</dbReference>
<feature type="domain" description="SLH" evidence="2">
    <location>
        <begin position="402"/>
        <end position="459"/>
    </location>
</feature>
<dbReference type="Proteomes" id="UP001595916">
    <property type="component" value="Unassembled WGS sequence"/>
</dbReference>
<dbReference type="RefSeq" id="WP_379787009.1">
    <property type="nucleotide sequence ID" value="NZ_JBHSHL010000003.1"/>
</dbReference>
<reference evidence="4" key="1">
    <citation type="journal article" date="2019" name="Int. J. Syst. Evol. Microbiol.">
        <title>The Global Catalogue of Microorganisms (GCM) 10K type strain sequencing project: providing services to taxonomists for standard genome sequencing and annotation.</title>
        <authorList>
            <consortium name="The Broad Institute Genomics Platform"/>
            <consortium name="The Broad Institute Genome Sequencing Center for Infectious Disease"/>
            <person name="Wu L."/>
            <person name="Ma J."/>
        </authorList>
    </citation>
    <scope>NUCLEOTIDE SEQUENCE [LARGE SCALE GENOMIC DNA]</scope>
    <source>
        <strain evidence="4">CCUG 46385</strain>
    </source>
</reference>
<dbReference type="EMBL" id="JBHSHL010000003">
    <property type="protein sequence ID" value="MFC4803566.1"/>
    <property type="molecule type" value="Genomic_DNA"/>
</dbReference>
<evidence type="ECO:0000259" key="2">
    <source>
        <dbReference type="PROSITE" id="PS51272"/>
    </source>
</evidence>
<comment type="caution">
    <text evidence="3">The sequence shown here is derived from an EMBL/GenBank/DDBJ whole genome shotgun (WGS) entry which is preliminary data.</text>
</comment>